<comment type="subcellular location">
    <subcellularLocation>
        <location evidence="1">Membrane</location>
        <topology evidence="1">Multi-pass membrane protein</topology>
    </subcellularLocation>
</comment>
<dbReference type="EMBL" id="CMVM020000170">
    <property type="status" value="NOT_ANNOTATED_CDS"/>
    <property type="molecule type" value="Genomic_DNA"/>
</dbReference>
<keyword evidence="1" id="KW-1133">Transmembrane helix</keyword>
<dbReference type="PANTHER" id="PTHR12300">
    <property type="entry name" value="HVA22-LIKE PROTEINS"/>
    <property type="match status" value="1"/>
</dbReference>
<feature type="region of interest" description="Disordered" evidence="2">
    <location>
        <begin position="1"/>
        <end position="21"/>
    </location>
</feature>
<dbReference type="Proteomes" id="UP000024404">
    <property type="component" value="Unassembled WGS sequence"/>
</dbReference>
<dbReference type="EnsemblMetazoa" id="OVOC6118.1">
    <property type="protein sequence ID" value="OVOC6118.1"/>
    <property type="gene ID" value="WBGene00242927"/>
</dbReference>
<feature type="transmembrane region" description="Helical" evidence="1">
    <location>
        <begin position="69"/>
        <end position="96"/>
    </location>
</feature>
<protein>
    <recommendedName>
        <fullName evidence="1">Receptor expression-enhancing protein</fullName>
    </recommendedName>
</protein>
<proteinExistence type="inferred from homology"/>
<keyword evidence="4" id="KW-1185">Reference proteome</keyword>
<dbReference type="GO" id="GO:0016020">
    <property type="term" value="C:membrane"/>
    <property type="evidence" value="ECO:0007669"/>
    <property type="project" value="UniProtKB-SubCell"/>
</dbReference>
<organism evidence="3 4">
    <name type="scientific">Onchocerca volvulus</name>
    <dbReference type="NCBI Taxonomy" id="6282"/>
    <lineage>
        <taxon>Eukaryota</taxon>
        <taxon>Metazoa</taxon>
        <taxon>Ecdysozoa</taxon>
        <taxon>Nematoda</taxon>
        <taxon>Chromadorea</taxon>
        <taxon>Rhabditida</taxon>
        <taxon>Spirurina</taxon>
        <taxon>Spiruromorpha</taxon>
        <taxon>Filarioidea</taxon>
        <taxon>Onchocercidae</taxon>
        <taxon>Onchocerca</taxon>
    </lineage>
</organism>
<dbReference type="Pfam" id="PF03134">
    <property type="entry name" value="TB2_DP1_HVA22"/>
    <property type="match status" value="1"/>
</dbReference>
<dbReference type="OMA" id="YWVAKAA"/>
<feature type="transmembrane region" description="Helical" evidence="1">
    <location>
        <begin position="116"/>
        <end position="147"/>
    </location>
</feature>
<evidence type="ECO:0000313" key="4">
    <source>
        <dbReference type="Proteomes" id="UP000024404"/>
    </source>
</evidence>
<comment type="similarity">
    <text evidence="1">Belongs to the DP1 family.</text>
</comment>
<evidence type="ECO:0000256" key="2">
    <source>
        <dbReference type="SAM" id="MobiDB-lite"/>
    </source>
</evidence>
<keyword evidence="1" id="KW-0472">Membrane</keyword>
<sequence>MASTGLSGASPAGGRGKGVKGSEKATVHSFHDLVPALKTVLYDKSNMQLDKVLSLLETKTQLPREQLTYGLMGLVGIYLIFGSLAQLVCNLIGFGYPAYASVKAIRTAQKDDDTQWLIYWTVFAFYSLIDFFADSIMHVIFLLYLYLPQTYGAQIIYEKYLDPLIAGIEKTLYKK</sequence>
<dbReference type="PANTHER" id="PTHR12300:SF34">
    <property type="entry name" value="RECEPTOR EXPRESSION-ENHANCING PROTEIN"/>
    <property type="match status" value="1"/>
</dbReference>
<dbReference type="InterPro" id="IPR004345">
    <property type="entry name" value="TB2_DP1_HVA22"/>
</dbReference>
<keyword evidence="1" id="KW-0812">Transmembrane</keyword>
<reference evidence="3" key="2">
    <citation type="submission" date="2022-06" db="UniProtKB">
        <authorList>
            <consortium name="EnsemblMetazoa"/>
        </authorList>
    </citation>
    <scope>IDENTIFICATION</scope>
</reference>
<evidence type="ECO:0000256" key="1">
    <source>
        <dbReference type="RuleBase" id="RU362006"/>
    </source>
</evidence>
<dbReference type="AlphaFoldDB" id="A0A8R1TV87"/>
<name>A0A8R1TV87_ONCVO</name>
<evidence type="ECO:0000313" key="3">
    <source>
        <dbReference type="EnsemblMetazoa" id="OVOC6118.1"/>
    </source>
</evidence>
<accession>A0A8R1TV87</accession>
<reference evidence="4" key="1">
    <citation type="submission" date="2013-10" db="EMBL/GenBank/DDBJ databases">
        <title>Genome sequencing of Onchocerca volvulus.</title>
        <authorList>
            <person name="Cotton J."/>
            <person name="Tsai J."/>
            <person name="Stanley E."/>
            <person name="Tracey A."/>
            <person name="Holroyd N."/>
            <person name="Lustigman S."/>
            <person name="Berriman M."/>
        </authorList>
    </citation>
    <scope>NUCLEOTIDE SEQUENCE</scope>
</reference>